<name>A0ABY7UWX6_9DEIO</name>
<accession>A0ABY7UWX6</accession>
<dbReference type="RefSeq" id="WP_273987287.1">
    <property type="nucleotide sequence ID" value="NZ_BAABQT010000007.1"/>
</dbReference>
<evidence type="ECO:0000256" key="1">
    <source>
        <dbReference type="SAM" id="MobiDB-lite"/>
    </source>
</evidence>
<protein>
    <submittedName>
        <fullName evidence="2">Uncharacterized protein</fullName>
    </submittedName>
</protein>
<evidence type="ECO:0000313" key="3">
    <source>
        <dbReference type="Proteomes" id="UP001217044"/>
    </source>
</evidence>
<feature type="compositionally biased region" description="Basic and acidic residues" evidence="1">
    <location>
        <begin position="42"/>
        <end position="61"/>
    </location>
</feature>
<feature type="region of interest" description="Disordered" evidence="1">
    <location>
        <begin position="41"/>
        <end position="61"/>
    </location>
</feature>
<proteinExistence type="predicted"/>
<keyword evidence="3" id="KW-1185">Reference proteome</keyword>
<sequence length="61" mass="6905">MTGKPDGALGLLIARLFPRPDPARRPYDPLEEVRRLALGLERGQEEAGRDRAQVEEVKHEQ</sequence>
<dbReference type="EMBL" id="CP115165">
    <property type="protein sequence ID" value="WDA57375.1"/>
    <property type="molecule type" value="Genomic_DNA"/>
</dbReference>
<reference evidence="2 3" key="1">
    <citation type="submission" date="2022-12" db="EMBL/GenBank/DDBJ databases">
        <title>Genome Sequence of Deinococcus aquaticus Type Strain PB314.</title>
        <authorList>
            <person name="Albert C."/>
            <person name="Hill J."/>
            <person name="Boren L."/>
            <person name="Scholz-Ng S."/>
            <person name="Fatema N."/>
            <person name="Grosso R."/>
            <person name="Soboslay E."/>
            <person name="Tuohy J."/>
        </authorList>
    </citation>
    <scope>NUCLEOTIDE SEQUENCE [LARGE SCALE GENOMIC DNA]</scope>
    <source>
        <strain evidence="2 3">PB-314</strain>
    </source>
</reference>
<evidence type="ECO:0000313" key="2">
    <source>
        <dbReference type="EMBL" id="WDA57375.1"/>
    </source>
</evidence>
<organism evidence="2 3">
    <name type="scientific">Deinococcus aquaticus</name>
    <dbReference type="NCBI Taxonomy" id="328692"/>
    <lineage>
        <taxon>Bacteria</taxon>
        <taxon>Thermotogati</taxon>
        <taxon>Deinococcota</taxon>
        <taxon>Deinococci</taxon>
        <taxon>Deinococcales</taxon>
        <taxon>Deinococcaceae</taxon>
        <taxon>Deinococcus</taxon>
    </lineage>
</organism>
<dbReference type="Proteomes" id="UP001217044">
    <property type="component" value="Chromosome"/>
</dbReference>
<gene>
    <name evidence="2" type="ORF">M8445_08295</name>
</gene>